<sequence>MFSAELSIILLNLVIILVAYLSVYPKLAGNSFNKISFYDLFTSGFAFFVVGSQYWGSERLFNLFIIDVNWFWFTLVTFAIIEIPVVLWYIKKHKVKI</sequence>
<dbReference type="Proteomes" id="UP000194841">
    <property type="component" value="Unassembled WGS sequence"/>
</dbReference>
<protein>
    <submittedName>
        <fullName evidence="2">Uncharacterized protein</fullName>
    </submittedName>
</protein>
<reference evidence="2 3" key="1">
    <citation type="submission" date="2017-02" db="EMBL/GenBank/DDBJ databases">
        <title>Pseudoalteromonas ulvae TC14 Genome.</title>
        <authorList>
            <person name="Molmeret M."/>
        </authorList>
    </citation>
    <scope>NUCLEOTIDE SEQUENCE [LARGE SCALE GENOMIC DNA]</scope>
    <source>
        <strain evidence="2">TC14</strain>
    </source>
</reference>
<proteinExistence type="predicted"/>
<organism evidence="2 3">
    <name type="scientific">Pseudoalteromonas ulvae</name>
    <dbReference type="NCBI Taxonomy" id="107327"/>
    <lineage>
        <taxon>Bacteria</taxon>
        <taxon>Pseudomonadati</taxon>
        <taxon>Pseudomonadota</taxon>
        <taxon>Gammaproteobacteria</taxon>
        <taxon>Alteromonadales</taxon>
        <taxon>Pseudoalteromonadaceae</taxon>
        <taxon>Pseudoalteromonas</taxon>
    </lineage>
</organism>
<comment type="caution">
    <text evidence="2">The sequence shown here is derived from an EMBL/GenBank/DDBJ whole genome shotgun (WGS) entry which is preliminary data.</text>
</comment>
<feature type="transmembrane region" description="Helical" evidence="1">
    <location>
        <begin position="6"/>
        <end position="23"/>
    </location>
</feature>
<dbReference type="EMBL" id="MWPV01000006">
    <property type="protein sequence ID" value="OUL56574.1"/>
    <property type="molecule type" value="Genomic_DNA"/>
</dbReference>
<dbReference type="AlphaFoldDB" id="A0A244CLV3"/>
<gene>
    <name evidence="2" type="ORF">B1199_18110</name>
</gene>
<accession>A0A244CLV3</accession>
<dbReference type="OrthoDB" id="7063456at2"/>
<keyword evidence="1" id="KW-0472">Membrane</keyword>
<dbReference type="RefSeq" id="WP_086745540.1">
    <property type="nucleotide sequence ID" value="NZ_MWPV01000006.1"/>
</dbReference>
<evidence type="ECO:0000313" key="3">
    <source>
        <dbReference type="Proteomes" id="UP000194841"/>
    </source>
</evidence>
<feature type="transmembrane region" description="Helical" evidence="1">
    <location>
        <begin position="70"/>
        <end position="90"/>
    </location>
</feature>
<evidence type="ECO:0000256" key="1">
    <source>
        <dbReference type="SAM" id="Phobius"/>
    </source>
</evidence>
<name>A0A244CLV3_PSEDV</name>
<keyword evidence="3" id="KW-1185">Reference proteome</keyword>
<keyword evidence="1" id="KW-1133">Transmembrane helix</keyword>
<evidence type="ECO:0000313" key="2">
    <source>
        <dbReference type="EMBL" id="OUL56574.1"/>
    </source>
</evidence>
<keyword evidence="1" id="KW-0812">Transmembrane</keyword>
<feature type="transmembrane region" description="Helical" evidence="1">
    <location>
        <begin position="35"/>
        <end position="55"/>
    </location>
</feature>